<gene>
    <name evidence="6" type="ORF">POLS_LOCUS6594</name>
</gene>
<dbReference type="InterPro" id="IPR006694">
    <property type="entry name" value="Fatty_acid_hydroxylase"/>
</dbReference>
<reference evidence="6" key="1">
    <citation type="submission" date="2021-07" db="EMBL/GenBank/DDBJ databases">
        <authorList>
            <person name="Branca A.L. A."/>
        </authorList>
    </citation>
    <scope>NUCLEOTIDE SEQUENCE</scope>
</reference>
<evidence type="ECO:0000256" key="1">
    <source>
        <dbReference type="ARBA" id="ARBA00004370"/>
    </source>
</evidence>
<accession>A0A9W4HV64</accession>
<evidence type="ECO:0000259" key="5">
    <source>
        <dbReference type="Pfam" id="PF04116"/>
    </source>
</evidence>
<evidence type="ECO:0000313" key="7">
    <source>
        <dbReference type="Proteomes" id="UP001153618"/>
    </source>
</evidence>
<feature type="domain" description="Fatty acid hydroxylase" evidence="5">
    <location>
        <begin position="200"/>
        <end position="346"/>
    </location>
</feature>
<evidence type="ECO:0000256" key="4">
    <source>
        <dbReference type="ARBA" id="ARBA00023136"/>
    </source>
</evidence>
<keyword evidence="7" id="KW-1185">Reference proteome</keyword>
<dbReference type="GO" id="GO:0005506">
    <property type="term" value="F:iron ion binding"/>
    <property type="evidence" value="ECO:0007669"/>
    <property type="project" value="InterPro"/>
</dbReference>
<keyword evidence="3" id="KW-1133">Transmembrane helix</keyword>
<evidence type="ECO:0000313" key="6">
    <source>
        <dbReference type="EMBL" id="CAG8168500.1"/>
    </source>
</evidence>
<dbReference type="OrthoDB" id="6354873at2759"/>
<dbReference type="InterPro" id="IPR050307">
    <property type="entry name" value="Sterol_Desaturase_Related"/>
</dbReference>
<keyword evidence="2" id="KW-0812">Transmembrane</keyword>
<dbReference type="GO" id="GO:0016020">
    <property type="term" value="C:membrane"/>
    <property type="evidence" value="ECO:0007669"/>
    <property type="project" value="UniProtKB-SubCell"/>
</dbReference>
<protein>
    <recommendedName>
        <fullName evidence="5">Fatty acid hydroxylase domain-containing protein</fullName>
    </recommendedName>
</protein>
<dbReference type="AlphaFoldDB" id="A0A9W4HV64"/>
<comment type="caution">
    <text evidence="6">The sequence shown here is derived from an EMBL/GenBank/DDBJ whole genome shotgun (WGS) entry which is preliminary data.</text>
</comment>
<evidence type="ECO:0000256" key="2">
    <source>
        <dbReference type="ARBA" id="ARBA00022692"/>
    </source>
</evidence>
<dbReference type="EMBL" id="CAJVOS010000038">
    <property type="protein sequence ID" value="CAG8168500.1"/>
    <property type="molecule type" value="Genomic_DNA"/>
</dbReference>
<comment type="subcellular location">
    <subcellularLocation>
        <location evidence="1">Membrane</location>
    </subcellularLocation>
</comment>
<dbReference type="GO" id="GO:0016491">
    <property type="term" value="F:oxidoreductase activity"/>
    <property type="evidence" value="ECO:0007669"/>
    <property type="project" value="InterPro"/>
</dbReference>
<dbReference type="PANTHER" id="PTHR11863">
    <property type="entry name" value="STEROL DESATURASE"/>
    <property type="match status" value="1"/>
</dbReference>
<keyword evidence="4" id="KW-0472">Membrane</keyword>
<sequence>MITSAVIKDGDPPCRTSPNSLIMAARNPMDNMKSTWRTWDRDQWKLPHKIFEHADVYHVELDREVPVHSKQDKVPYVSDWSLNLWVIVNAGIPMVIHQIFTSVTGYNLHPLVALAYYYYASRWFTTRELRNLRELGHIHGFLDGDKHERDGVPDVGVSKALISVLLAGGLRPVMTVWLTYRANEAPASLNWFWLPIEAGLYGIILDFWFYWYHRLMHDVNELWKFHRTHHLTKHPNPLLTIYADSEQEFFDILGIPLMTWFTMKLIGMPMGFYEWHVCQLYVLFAELAGHSGLRLHASPPSPLTWLMKIFDAELVIEDHDLHHRQGWKKSHNYGKQTRVWDRVFGTCAPRIESTDANTDYDNIVSMPLL</sequence>
<dbReference type="GO" id="GO:0008610">
    <property type="term" value="P:lipid biosynthetic process"/>
    <property type="evidence" value="ECO:0007669"/>
    <property type="project" value="InterPro"/>
</dbReference>
<name>A0A9W4HV64_PENOL</name>
<proteinExistence type="predicted"/>
<dbReference type="Proteomes" id="UP001153618">
    <property type="component" value="Unassembled WGS sequence"/>
</dbReference>
<organism evidence="6 7">
    <name type="scientific">Penicillium olsonii</name>
    <dbReference type="NCBI Taxonomy" id="99116"/>
    <lineage>
        <taxon>Eukaryota</taxon>
        <taxon>Fungi</taxon>
        <taxon>Dikarya</taxon>
        <taxon>Ascomycota</taxon>
        <taxon>Pezizomycotina</taxon>
        <taxon>Eurotiomycetes</taxon>
        <taxon>Eurotiomycetidae</taxon>
        <taxon>Eurotiales</taxon>
        <taxon>Aspergillaceae</taxon>
        <taxon>Penicillium</taxon>
    </lineage>
</organism>
<evidence type="ECO:0000256" key="3">
    <source>
        <dbReference type="ARBA" id="ARBA00022989"/>
    </source>
</evidence>
<dbReference type="Pfam" id="PF04116">
    <property type="entry name" value="FA_hydroxylase"/>
    <property type="match status" value="1"/>
</dbReference>